<feature type="region of interest" description="Disordered" evidence="1">
    <location>
        <begin position="265"/>
        <end position="330"/>
    </location>
</feature>
<dbReference type="OrthoDB" id="5919374at2759"/>
<reference evidence="3 4" key="1">
    <citation type="submission" date="2018-11" db="EMBL/GenBank/DDBJ databases">
        <authorList>
            <consortium name="Pathogen Informatics"/>
        </authorList>
    </citation>
    <scope>NUCLEOTIDE SEQUENCE [LARGE SCALE GENOMIC DNA]</scope>
</reference>
<proteinExistence type="predicted"/>
<feature type="compositionally biased region" description="Basic and acidic residues" evidence="1">
    <location>
        <begin position="52"/>
        <end position="81"/>
    </location>
</feature>
<name>A0A3P8CWI0_HELPZ</name>
<evidence type="ECO:0000313" key="5">
    <source>
        <dbReference type="WBParaSite" id="HPBE_0001142201-mRNA-1"/>
    </source>
</evidence>
<gene>
    <name evidence="3" type="ORF">HPBE_LOCUS11423</name>
</gene>
<evidence type="ECO:0000313" key="3">
    <source>
        <dbReference type="EMBL" id="VDO88552.1"/>
    </source>
</evidence>
<dbReference type="AlphaFoldDB" id="A0A3P8CWI0"/>
<accession>A0A3P8CWI0</accession>
<protein>
    <submittedName>
        <fullName evidence="5">ZM domain-containing protein</fullName>
    </submittedName>
</protein>
<evidence type="ECO:0000256" key="1">
    <source>
        <dbReference type="SAM" id="MobiDB-lite"/>
    </source>
</evidence>
<dbReference type="WBParaSite" id="HPBE_0001142201-mRNA-1">
    <property type="protein sequence ID" value="HPBE_0001142201-mRNA-1"/>
    <property type="gene ID" value="HPBE_0001142201"/>
</dbReference>
<evidence type="ECO:0000259" key="2">
    <source>
        <dbReference type="SMART" id="SM00735"/>
    </source>
</evidence>
<sequence>MADVYVGGVWVPQAIASHFRSSALIPFSYTRPNLKMLPKKIDEVEEEAVEDVEPKPMAEEQKEAVGDIEAQPRTEEQKEGTPRVMASPLLVTERGMAQPVHLQYNSPMPIYSKETAEEQFQQQIGQTTSPIPLPVVDKHFDPEKSATLKLIKPVTFTSMSANRARYGSTGNLSSSRPYQQQQQYHQHQEDVWRRDQSANGVGVEKEVFVNEPNWSRTVQERRNAWERMAYDTDARVSLPASAKVPVAPPPAWHNKAARTHNVWQQAADTMSQGATQSYIQQPQHTFETSQTSYHHSDSGAQPYQSQYHEERQSQHQEQQQRRHESQQQQYITSAPVQGYIIQTIVNGNNAELQLNTGYNVNQVEYLKDHFDKYRAGPKYNPATQYEQMNQSSYSKTYSSSAQQESVAQQQAAPIALPAPGQSYSYSTETRSSSQAVPVSSSYQQQYNQSTSLTNGTSKAVPVVPEKSSFEESKSVYTEEKRTTTSTPTPHVTFKVTGNRMQLIVLTKN</sequence>
<reference evidence="5" key="2">
    <citation type="submission" date="2019-09" db="UniProtKB">
        <authorList>
            <consortium name="WormBaseParasite"/>
        </authorList>
    </citation>
    <scope>IDENTIFICATION</scope>
</reference>
<feature type="compositionally biased region" description="Low complexity" evidence="1">
    <location>
        <begin position="391"/>
        <end position="451"/>
    </location>
</feature>
<feature type="region of interest" description="Disordered" evidence="1">
    <location>
        <begin position="390"/>
        <end position="489"/>
    </location>
</feature>
<feature type="compositionally biased region" description="Polar residues" evidence="1">
    <location>
        <begin position="265"/>
        <end position="302"/>
    </location>
</feature>
<dbReference type="InterPro" id="IPR006643">
    <property type="entry name" value="Zasp-like_motif"/>
</dbReference>
<feature type="region of interest" description="Disordered" evidence="1">
    <location>
        <begin position="48"/>
        <end position="82"/>
    </location>
</feature>
<organism evidence="3">
    <name type="scientific">Heligmosomoides polygyrus</name>
    <name type="common">Parasitic roundworm</name>
    <dbReference type="NCBI Taxonomy" id="6339"/>
    <lineage>
        <taxon>Eukaryota</taxon>
        <taxon>Metazoa</taxon>
        <taxon>Ecdysozoa</taxon>
        <taxon>Nematoda</taxon>
        <taxon>Chromadorea</taxon>
        <taxon>Rhabditida</taxon>
        <taxon>Rhabditina</taxon>
        <taxon>Rhabditomorpha</taxon>
        <taxon>Strongyloidea</taxon>
        <taxon>Heligmosomidae</taxon>
        <taxon>Heligmosomoides</taxon>
    </lineage>
</organism>
<keyword evidence="4" id="KW-1185">Reference proteome</keyword>
<evidence type="ECO:0000313" key="4">
    <source>
        <dbReference type="Proteomes" id="UP000050761"/>
    </source>
</evidence>
<dbReference type="Proteomes" id="UP000050761">
    <property type="component" value="Unassembled WGS sequence"/>
</dbReference>
<feature type="compositionally biased region" description="Basic and acidic residues" evidence="1">
    <location>
        <begin position="467"/>
        <end position="482"/>
    </location>
</feature>
<feature type="domain" description="Zasp-like motif" evidence="2">
    <location>
        <begin position="98"/>
        <end position="123"/>
    </location>
</feature>
<dbReference type="EMBL" id="UZAH01027099">
    <property type="protein sequence ID" value="VDO88552.1"/>
    <property type="molecule type" value="Genomic_DNA"/>
</dbReference>
<dbReference type="SMART" id="SM00735">
    <property type="entry name" value="ZM"/>
    <property type="match status" value="1"/>
</dbReference>
<feature type="compositionally biased region" description="Basic and acidic residues" evidence="1">
    <location>
        <begin position="307"/>
        <end position="325"/>
    </location>
</feature>